<comment type="caution">
    <text evidence="1">The sequence shown here is derived from an EMBL/GenBank/DDBJ whole genome shotgun (WGS) entry which is preliminary data.</text>
</comment>
<evidence type="ECO:0000313" key="2">
    <source>
        <dbReference type="Proteomes" id="UP000252139"/>
    </source>
</evidence>
<dbReference type="EMBL" id="PJQL01003354">
    <property type="protein sequence ID" value="RCH81626.1"/>
    <property type="molecule type" value="Genomic_DNA"/>
</dbReference>
<gene>
    <name evidence="1" type="ORF">CU097_004631</name>
</gene>
<sequence>MGTENDASTVQMEITDIWPTTTYGMDRTDKTLSQLAMYGYASLESKKAAAGLQLSLGEESKDSTTLTLESTKGTIDIKFFSKAKYRSRFCIVRKLKGFFRQHYWH</sequence>
<keyword evidence="2" id="KW-1185">Reference proteome</keyword>
<organism evidence="1 2">
    <name type="scientific">Rhizopus azygosporus</name>
    <name type="common">Rhizopus microsporus var. azygosporus</name>
    <dbReference type="NCBI Taxonomy" id="86630"/>
    <lineage>
        <taxon>Eukaryota</taxon>
        <taxon>Fungi</taxon>
        <taxon>Fungi incertae sedis</taxon>
        <taxon>Mucoromycota</taxon>
        <taxon>Mucoromycotina</taxon>
        <taxon>Mucoromycetes</taxon>
        <taxon>Mucorales</taxon>
        <taxon>Mucorineae</taxon>
        <taxon>Rhizopodaceae</taxon>
        <taxon>Rhizopus</taxon>
    </lineage>
</organism>
<protein>
    <submittedName>
        <fullName evidence="1">Uncharacterized protein</fullName>
    </submittedName>
</protein>
<dbReference type="AlphaFoldDB" id="A0A367IVI6"/>
<name>A0A367IVI6_RHIAZ</name>
<evidence type="ECO:0000313" key="1">
    <source>
        <dbReference type="EMBL" id="RCH81626.1"/>
    </source>
</evidence>
<dbReference type="Proteomes" id="UP000252139">
    <property type="component" value="Unassembled WGS sequence"/>
</dbReference>
<proteinExistence type="predicted"/>
<reference evidence="1 2" key="1">
    <citation type="journal article" date="2018" name="G3 (Bethesda)">
        <title>Phylogenetic and Phylogenomic Definition of Rhizopus Species.</title>
        <authorList>
            <person name="Gryganskyi A.P."/>
            <person name="Golan J."/>
            <person name="Dolatabadi S."/>
            <person name="Mondo S."/>
            <person name="Robb S."/>
            <person name="Idnurm A."/>
            <person name="Muszewska A."/>
            <person name="Steczkiewicz K."/>
            <person name="Masonjones S."/>
            <person name="Liao H.L."/>
            <person name="Gajdeczka M.T."/>
            <person name="Anike F."/>
            <person name="Vuek A."/>
            <person name="Anishchenko I.M."/>
            <person name="Voigt K."/>
            <person name="de Hoog G.S."/>
            <person name="Smith M.E."/>
            <person name="Heitman J."/>
            <person name="Vilgalys R."/>
            <person name="Stajich J.E."/>
        </authorList>
    </citation>
    <scope>NUCLEOTIDE SEQUENCE [LARGE SCALE GENOMIC DNA]</scope>
    <source>
        <strain evidence="1 2">CBS 357.93</strain>
    </source>
</reference>
<accession>A0A367IVI6</accession>